<dbReference type="WBParaSite" id="TASK_0000275201-mRNA-1">
    <property type="protein sequence ID" value="TASK_0000275201-mRNA-1"/>
    <property type="gene ID" value="TASK_0000275201"/>
</dbReference>
<evidence type="ECO:0000256" key="1">
    <source>
        <dbReference type="SAM" id="MobiDB-lite"/>
    </source>
</evidence>
<name>A0A0R3VZA8_TAEAS</name>
<evidence type="ECO:0000313" key="2">
    <source>
        <dbReference type="EMBL" id="VDK26060.1"/>
    </source>
</evidence>
<feature type="compositionally biased region" description="Basic residues" evidence="1">
    <location>
        <begin position="15"/>
        <end position="24"/>
    </location>
</feature>
<evidence type="ECO:0000313" key="4">
    <source>
        <dbReference type="WBParaSite" id="TASK_0000275201-mRNA-1"/>
    </source>
</evidence>
<evidence type="ECO:0000313" key="3">
    <source>
        <dbReference type="Proteomes" id="UP000282613"/>
    </source>
</evidence>
<organism evidence="4">
    <name type="scientific">Taenia asiatica</name>
    <name type="common">Asian tapeworm</name>
    <dbReference type="NCBI Taxonomy" id="60517"/>
    <lineage>
        <taxon>Eukaryota</taxon>
        <taxon>Metazoa</taxon>
        <taxon>Spiralia</taxon>
        <taxon>Lophotrochozoa</taxon>
        <taxon>Platyhelminthes</taxon>
        <taxon>Cestoda</taxon>
        <taxon>Eucestoda</taxon>
        <taxon>Cyclophyllidea</taxon>
        <taxon>Taeniidae</taxon>
        <taxon>Taenia</taxon>
    </lineage>
</organism>
<reference evidence="2 3" key="2">
    <citation type="submission" date="2018-11" db="EMBL/GenBank/DDBJ databases">
        <authorList>
            <consortium name="Pathogen Informatics"/>
        </authorList>
    </citation>
    <scope>NUCLEOTIDE SEQUENCE [LARGE SCALE GENOMIC DNA]</scope>
</reference>
<sequence length="76" mass="8503">MDTEEDEGERDTQKPHRQKIPTKRTRFESVASINTAECDAEPPPVVRALLITLNQAPGKLHMLPSTPCLPQIIKVN</sequence>
<dbReference type="AlphaFoldDB" id="A0A0R3VZA8"/>
<gene>
    <name evidence="2" type="ORF">TASK_LOCUS2753</name>
</gene>
<feature type="region of interest" description="Disordered" evidence="1">
    <location>
        <begin position="1"/>
        <end position="24"/>
    </location>
</feature>
<reference evidence="4" key="1">
    <citation type="submission" date="2017-02" db="UniProtKB">
        <authorList>
            <consortium name="WormBaseParasite"/>
        </authorList>
    </citation>
    <scope>IDENTIFICATION</scope>
</reference>
<dbReference type="Proteomes" id="UP000282613">
    <property type="component" value="Unassembled WGS sequence"/>
</dbReference>
<accession>A0A0R3VZA8</accession>
<dbReference type="EMBL" id="UYRS01002861">
    <property type="protein sequence ID" value="VDK26060.1"/>
    <property type="molecule type" value="Genomic_DNA"/>
</dbReference>
<dbReference type="OrthoDB" id="6319456at2759"/>
<keyword evidence="3" id="KW-1185">Reference proteome</keyword>
<protein>
    <submittedName>
        <fullName evidence="2 4">Uncharacterized protein</fullName>
    </submittedName>
</protein>
<proteinExistence type="predicted"/>